<evidence type="ECO:0000313" key="2">
    <source>
        <dbReference type="Proteomes" id="UP000694844"/>
    </source>
</evidence>
<keyword evidence="1" id="KW-0472">Membrane</keyword>
<organism evidence="2 3">
    <name type="scientific">Crassostrea virginica</name>
    <name type="common">Eastern oyster</name>
    <dbReference type="NCBI Taxonomy" id="6565"/>
    <lineage>
        <taxon>Eukaryota</taxon>
        <taxon>Metazoa</taxon>
        <taxon>Spiralia</taxon>
        <taxon>Lophotrochozoa</taxon>
        <taxon>Mollusca</taxon>
        <taxon>Bivalvia</taxon>
        <taxon>Autobranchia</taxon>
        <taxon>Pteriomorphia</taxon>
        <taxon>Ostreida</taxon>
        <taxon>Ostreoidea</taxon>
        <taxon>Ostreidae</taxon>
        <taxon>Crassostrea</taxon>
    </lineage>
</organism>
<keyword evidence="1" id="KW-1133">Transmembrane helix</keyword>
<feature type="transmembrane region" description="Helical" evidence="1">
    <location>
        <begin position="6"/>
        <end position="27"/>
    </location>
</feature>
<gene>
    <name evidence="3" type="primary">LOC111100059</name>
</gene>
<reference evidence="3" key="1">
    <citation type="submission" date="2025-08" db="UniProtKB">
        <authorList>
            <consortium name="RefSeq"/>
        </authorList>
    </citation>
    <scope>IDENTIFICATION</scope>
    <source>
        <tissue evidence="3">Whole sample</tissue>
    </source>
</reference>
<feature type="transmembrane region" description="Helical" evidence="1">
    <location>
        <begin position="221"/>
        <end position="242"/>
    </location>
</feature>
<keyword evidence="1" id="KW-0812">Transmembrane</keyword>
<dbReference type="GeneID" id="111100059"/>
<protein>
    <submittedName>
        <fullName evidence="3">Uncharacterized protein LOC111100059</fullName>
    </submittedName>
</protein>
<accession>A0A8B8ABR2</accession>
<keyword evidence="2" id="KW-1185">Reference proteome</keyword>
<sequence length="264" mass="29819">MKLEVFGNLTFVLLGSFLVLIYETTAISRNSSHRKARNPEKCFESAVTVTPVASCPRNSEEFLDRVSKKGCYDIKHNCGSFVYHCVINEWMTELIEVCAPPKIIVGMVCAEYNSAGMIIQRNPNAACTQCPPVYSSPNCFLYPECYTYVRDYLRLQNRTTSPSTEDLGSPKSSHSHSYNNLVTSIYLTSSTTLKTFKKDKNDASGSVSNTRKWHEENVGTIIILSVLLLIAAVLVGTCWITLRKRSYLKVPVVEYLRKWRTENN</sequence>
<name>A0A8B8ABR2_CRAVI</name>
<dbReference type="Proteomes" id="UP000694844">
    <property type="component" value="Chromosome 6"/>
</dbReference>
<dbReference type="AlphaFoldDB" id="A0A8B8ABR2"/>
<evidence type="ECO:0000256" key="1">
    <source>
        <dbReference type="SAM" id="Phobius"/>
    </source>
</evidence>
<evidence type="ECO:0000313" key="3">
    <source>
        <dbReference type="RefSeq" id="XP_022287359.1"/>
    </source>
</evidence>
<dbReference type="KEGG" id="cvn:111100059"/>
<proteinExistence type="predicted"/>
<dbReference type="RefSeq" id="XP_022287359.1">
    <property type="nucleotide sequence ID" value="XM_022431651.1"/>
</dbReference>